<feature type="compositionally biased region" description="Basic and acidic residues" evidence="4">
    <location>
        <begin position="88"/>
        <end position="98"/>
    </location>
</feature>
<dbReference type="Pfam" id="PF17866">
    <property type="entry name" value="AAA_lid_6"/>
    <property type="match status" value="1"/>
</dbReference>
<dbReference type="SMART" id="SM00382">
    <property type="entry name" value="AAA"/>
    <property type="match status" value="2"/>
</dbReference>
<feature type="domain" description="AAA+ ATPase" evidence="5">
    <location>
        <begin position="469"/>
        <end position="617"/>
    </location>
</feature>
<dbReference type="InterPro" id="IPR003593">
    <property type="entry name" value="AAA+_ATPase"/>
</dbReference>
<evidence type="ECO:0000313" key="7">
    <source>
        <dbReference type="Proteomes" id="UP000544331"/>
    </source>
</evidence>
<dbReference type="InterPro" id="IPR000641">
    <property type="entry name" value="CbxX/CfxQ"/>
</dbReference>
<evidence type="ECO:0000256" key="1">
    <source>
        <dbReference type="ARBA" id="ARBA00010378"/>
    </source>
</evidence>
<keyword evidence="2" id="KW-0547">Nucleotide-binding</keyword>
<dbReference type="Proteomes" id="UP000544331">
    <property type="component" value="Unassembled WGS sequence"/>
</dbReference>
<feature type="domain" description="AAA+ ATPase" evidence="5">
    <location>
        <begin position="750"/>
        <end position="887"/>
    </location>
</feature>
<keyword evidence="3" id="KW-0067">ATP-binding</keyword>
<sequence length="997" mass="111361">MPSSNIHDPNGPGDKRPVPPEDVGPGGYDSTDVGPDGDHQTQGFNVPSTTDGDPIPPPANQPLLEQVPEIDSSRYSDRPDDFPNGQEFRNEETKEQDKNGLNLDHISDAESDKDEEAKELKWTELIIEADHDIESLIDKSPSHLEWLRQKRDGNEKNEFLDRIMSLVGHENVKAHFMAVKHKVDNAKRCGKILNDCSFDLVLHGNDGTGKRRIAQLYAEFLHSIGVVPNRKFAIDDGWWGADRITANVAVAFFAQADVIDRAGEMDDILGALKGPNASTVLILSYRELGSKSLQALATSFESHRRFCKLLKLEDFGRKEISELLQQLCKGRPEFGDESKALLDILSQNIANRRLAKGETFSNAHTIVEELDEVCKRWQQRKSDAWLSWAARPLSDKNGLFGQEHFNQGNVIIADILGSKPWKFRNDSSAWNELQKLVGLPGVKESIEHIIDLAEANHNSHLQGRKPLPVSLNRCFLGAPGVGKTTVASLYSKILNELGLLSKGHVITKRASDLIGKYVGYSEAKVTGALKDAQGGVLVIDDAHLLYQETSNGENDSDSYRQGIIDTLVANVSGSPGEDRCVILCGYADTMERMFLKSNPGLARRFSLETALRFDSYNNDELHHILKQKMDVESIVASKEAHSVARNMLARMRVRPNFGNGGDVETLLSEAKIRQIRRLRRANVDFATLSRQPLEPIDFDPEFDRSTRAEENRNALFEEFVGFERITEKFQGYQNMARGMRRHNKDPKPHIPWTFIFKGPSGTGKISTARKVGKLFYNMGFLSSDEVVTCSVTNLIGEYKGHTGPKVINQLELSLGKVLFIDEAYRLMGDSFQKEAIGELVDAMTKPRYAHNMVVILAGYNDEMETLLSSNPGLRSRFPTVLDFPQMSSENCLELLSKTLSKLDINIPGSIMDRHGTYNAAVLNILEQLTKSKGWASGRDVETLSNAIIELLFTRAGESEETCDSEELVLSFEDLENCLKTMLKDRGVVPTRLWDKPN</sequence>
<evidence type="ECO:0000256" key="3">
    <source>
        <dbReference type="ARBA" id="ARBA00022840"/>
    </source>
</evidence>
<dbReference type="Gene3D" id="3.40.50.300">
    <property type="entry name" value="P-loop containing nucleotide triphosphate hydrolases"/>
    <property type="match status" value="3"/>
</dbReference>
<dbReference type="PANTHER" id="PTHR43392">
    <property type="entry name" value="AAA-TYPE ATPASE FAMILY PROTEIN / ANKYRIN REPEAT FAMILY PROTEIN"/>
    <property type="match status" value="1"/>
</dbReference>
<dbReference type="AlphaFoldDB" id="A0A8H5YUH8"/>
<dbReference type="PRINTS" id="PR00819">
    <property type="entry name" value="CBXCFQXSUPER"/>
</dbReference>
<dbReference type="InterPro" id="IPR003959">
    <property type="entry name" value="ATPase_AAA_core"/>
</dbReference>
<organism evidence="6 7">
    <name type="scientific">Fusarium mundagurra</name>
    <dbReference type="NCBI Taxonomy" id="1567541"/>
    <lineage>
        <taxon>Eukaryota</taxon>
        <taxon>Fungi</taxon>
        <taxon>Dikarya</taxon>
        <taxon>Ascomycota</taxon>
        <taxon>Pezizomycotina</taxon>
        <taxon>Sordariomycetes</taxon>
        <taxon>Hypocreomycetidae</taxon>
        <taxon>Hypocreales</taxon>
        <taxon>Nectriaceae</taxon>
        <taxon>Fusarium</taxon>
        <taxon>Fusarium fujikuroi species complex</taxon>
    </lineage>
</organism>
<evidence type="ECO:0000259" key="5">
    <source>
        <dbReference type="SMART" id="SM00382"/>
    </source>
</evidence>
<reference evidence="6 7" key="1">
    <citation type="submission" date="2020-05" db="EMBL/GenBank/DDBJ databases">
        <title>Identification and distribution of gene clusters putatively required for synthesis of sphingolipid metabolism inhibitors in phylogenetically diverse species of the filamentous fungus Fusarium.</title>
        <authorList>
            <person name="Kim H.-S."/>
            <person name="Busman M."/>
            <person name="Brown D.W."/>
            <person name="Divon H."/>
            <person name="Uhlig S."/>
            <person name="Proctor R.H."/>
        </authorList>
    </citation>
    <scope>NUCLEOTIDE SEQUENCE [LARGE SCALE GENOMIC DNA]</scope>
    <source>
        <strain evidence="6 7">NRRL 66235</strain>
    </source>
</reference>
<comment type="caution">
    <text evidence="6">The sequence shown here is derived from an EMBL/GenBank/DDBJ whole genome shotgun (WGS) entry which is preliminary data.</text>
</comment>
<feature type="region of interest" description="Disordered" evidence="4">
    <location>
        <begin position="1"/>
        <end position="115"/>
    </location>
</feature>
<evidence type="ECO:0000256" key="4">
    <source>
        <dbReference type="SAM" id="MobiDB-lite"/>
    </source>
</evidence>
<feature type="compositionally biased region" description="Basic and acidic residues" evidence="4">
    <location>
        <begin position="105"/>
        <end position="115"/>
    </location>
</feature>
<name>A0A8H5YUH8_9HYPO</name>
<dbReference type="FunFam" id="3.40.50.300:FF:000216">
    <property type="entry name" value="Type VII secretion ATPase EccA"/>
    <property type="match status" value="2"/>
</dbReference>
<feature type="compositionally biased region" description="Polar residues" evidence="4">
    <location>
        <begin position="40"/>
        <end position="51"/>
    </location>
</feature>
<proteinExistence type="inferred from homology"/>
<dbReference type="CDD" id="cd00009">
    <property type="entry name" value="AAA"/>
    <property type="match status" value="2"/>
</dbReference>
<dbReference type="OrthoDB" id="2423195at2759"/>
<evidence type="ECO:0000256" key="2">
    <source>
        <dbReference type="ARBA" id="ARBA00022741"/>
    </source>
</evidence>
<dbReference type="GO" id="GO:0016887">
    <property type="term" value="F:ATP hydrolysis activity"/>
    <property type="evidence" value="ECO:0007669"/>
    <property type="project" value="InterPro"/>
</dbReference>
<dbReference type="InterPro" id="IPR050773">
    <property type="entry name" value="CbxX/CfxQ_RuBisCO_ESX"/>
</dbReference>
<dbReference type="GO" id="GO:0005524">
    <property type="term" value="F:ATP binding"/>
    <property type="evidence" value="ECO:0007669"/>
    <property type="project" value="UniProtKB-KW"/>
</dbReference>
<evidence type="ECO:0000313" key="6">
    <source>
        <dbReference type="EMBL" id="KAF5718747.1"/>
    </source>
</evidence>
<dbReference type="InterPro" id="IPR027417">
    <property type="entry name" value="P-loop_NTPase"/>
</dbReference>
<keyword evidence="7" id="KW-1185">Reference proteome</keyword>
<dbReference type="InterPro" id="IPR041627">
    <property type="entry name" value="AAA_lid_6"/>
</dbReference>
<dbReference type="SUPFAM" id="SSF52540">
    <property type="entry name" value="P-loop containing nucleoside triphosphate hydrolases"/>
    <property type="match status" value="2"/>
</dbReference>
<protein>
    <submittedName>
        <fullName evidence="6">Nfx1-type zinc finger-containing protein</fullName>
    </submittedName>
</protein>
<dbReference type="Pfam" id="PF00004">
    <property type="entry name" value="AAA"/>
    <property type="match status" value="2"/>
</dbReference>
<dbReference type="EMBL" id="JAAOAN010000161">
    <property type="protein sequence ID" value="KAF5718747.1"/>
    <property type="molecule type" value="Genomic_DNA"/>
</dbReference>
<comment type="similarity">
    <text evidence="1">Belongs to the CbxX/CfxQ family.</text>
</comment>
<dbReference type="Gene3D" id="1.10.8.60">
    <property type="match status" value="1"/>
</dbReference>
<gene>
    <name evidence="6" type="ORF">FMUND_5107</name>
</gene>
<dbReference type="PANTHER" id="PTHR43392:SF2">
    <property type="entry name" value="AAA-TYPE ATPASE FAMILY PROTEIN _ ANKYRIN REPEAT FAMILY PROTEIN"/>
    <property type="match status" value="1"/>
</dbReference>
<feature type="compositionally biased region" description="Basic and acidic residues" evidence="4">
    <location>
        <begin position="71"/>
        <end position="81"/>
    </location>
</feature>
<accession>A0A8H5YUH8</accession>